<dbReference type="AlphaFoldDB" id="A0A6A5X897"/>
<proteinExistence type="predicted"/>
<sequence length="312" mass="35803">MPIRSLSSLRNTRLRLYAPSRILLMTCVQQRRPSVYTYFQFSTLKPILKEQRSTPPPSPSDIPGASKTQGEGMTLQLPKDSRDYREIEPSLSNPYLRSNAPWGFIVVRAVYGPSSDAPWSRMIETLRSRVASALKTDDQNDLLPRFEMTILEDEATLAGADSYAVRRAFRAWVAKDLPARLCDNYLEKYGGAEQIRAKLLSNDTHLIDHPIDDVPPRWKYCTFVDEACLRSLISWNGPALKILTSDWVQESPGAPTEEFTVDWDGGETDDSLEDVGWMFLDMYDYVFMYDVLATPNLWQVYYDRPYKSYVDH</sequence>
<dbReference type="EMBL" id="ML978080">
    <property type="protein sequence ID" value="KAF2009037.1"/>
    <property type="molecule type" value="Genomic_DNA"/>
</dbReference>
<accession>A0A6A5X897</accession>
<evidence type="ECO:0000256" key="1">
    <source>
        <dbReference type="SAM" id="MobiDB-lite"/>
    </source>
</evidence>
<feature type="region of interest" description="Disordered" evidence="1">
    <location>
        <begin position="49"/>
        <end position="79"/>
    </location>
</feature>
<dbReference type="Proteomes" id="UP000799778">
    <property type="component" value="Unassembled WGS sequence"/>
</dbReference>
<dbReference type="RefSeq" id="XP_033377376.1">
    <property type="nucleotide sequence ID" value="XM_033529614.1"/>
</dbReference>
<dbReference type="OrthoDB" id="4424523at2759"/>
<name>A0A6A5X897_9PLEO</name>
<evidence type="ECO:0000313" key="2">
    <source>
        <dbReference type="EMBL" id="KAF2009037.1"/>
    </source>
</evidence>
<organism evidence="2 3">
    <name type="scientific">Aaosphaeria arxii CBS 175.79</name>
    <dbReference type="NCBI Taxonomy" id="1450172"/>
    <lineage>
        <taxon>Eukaryota</taxon>
        <taxon>Fungi</taxon>
        <taxon>Dikarya</taxon>
        <taxon>Ascomycota</taxon>
        <taxon>Pezizomycotina</taxon>
        <taxon>Dothideomycetes</taxon>
        <taxon>Pleosporomycetidae</taxon>
        <taxon>Pleosporales</taxon>
        <taxon>Pleosporales incertae sedis</taxon>
        <taxon>Aaosphaeria</taxon>
    </lineage>
</organism>
<protein>
    <submittedName>
        <fullName evidence="2">Uncharacterized protein</fullName>
    </submittedName>
</protein>
<keyword evidence="3" id="KW-1185">Reference proteome</keyword>
<gene>
    <name evidence="2" type="ORF">BU24DRAFT_428991</name>
</gene>
<reference evidence="2" key="1">
    <citation type="journal article" date="2020" name="Stud. Mycol.">
        <title>101 Dothideomycetes genomes: a test case for predicting lifestyles and emergence of pathogens.</title>
        <authorList>
            <person name="Haridas S."/>
            <person name="Albert R."/>
            <person name="Binder M."/>
            <person name="Bloem J."/>
            <person name="Labutti K."/>
            <person name="Salamov A."/>
            <person name="Andreopoulos B."/>
            <person name="Baker S."/>
            <person name="Barry K."/>
            <person name="Bills G."/>
            <person name="Bluhm B."/>
            <person name="Cannon C."/>
            <person name="Castanera R."/>
            <person name="Culley D."/>
            <person name="Daum C."/>
            <person name="Ezra D."/>
            <person name="Gonzalez J."/>
            <person name="Henrissat B."/>
            <person name="Kuo A."/>
            <person name="Liang C."/>
            <person name="Lipzen A."/>
            <person name="Lutzoni F."/>
            <person name="Magnuson J."/>
            <person name="Mondo S."/>
            <person name="Nolan M."/>
            <person name="Ohm R."/>
            <person name="Pangilinan J."/>
            <person name="Park H.-J."/>
            <person name="Ramirez L."/>
            <person name="Alfaro M."/>
            <person name="Sun H."/>
            <person name="Tritt A."/>
            <person name="Yoshinaga Y."/>
            <person name="Zwiers L.-H."/>
            <person name="Turgeon B."/>
            <person name="Goodwin S."/>
            <person name="Spatafora J."/>
            <person name="Crous P."/>
            <person name="Grigoriev I."/>
        </authorList>
    </citation>
    <scope>NUCLEOTIDE SEQUENCE</scope>
    <source>
        <strain evidence="2">CBS 175.79</strain>
    </source>
</reference>
<dbReference type="GeneID" id="54287011"/>
<evidence type="ECO:0000313" key="3">
    <source>
        <dbReference type="Proteomes" id="UP000799778"/>
    </source>
</evidence>